<dbReference type="SUPFAM" id="SSF56784">
    <property type="entry name" value="HAD-like"/>
    <property type="match status" value="1"/>
</dbReference>
<gene>
    <name evidence="1" type="ORF">SCARUB_01127</name>
</gene>
<evidence type="ECO:0000313" key="2">
    <source>
        <dbReference type="Proteomes" id="UP000094056"/>
    </source>
</evidence>
<dbReference type="Proteomes" id="UP000094056">
    <property type="component" value="Unassembled WGS sequence"/>
</dbReference>
<reference evidence="1 2" key="1">
    <citation type="submission" date="2016-07" db="EMBL/GenBank/DDBJ databases">
        <title>Draft genome of Scalindua rubra, obtained from a brine-seawater interface in the Red Sea, sheds light on salt adaptation in anammox bacteria.</title>
        <authorList>
            <person name="Speth D.R."/>
            <person name="Lagkouvardos I."/>
            <person name="Wang Y."/>
            <person name="Qian P.-Y."/>
            <person name="Dutilh B.E."/>
            <person name="Jetten M.S."/>
        </authorList>
    </citation>
    <scope>NUCLEOTIDE SEQUENCE [LARGE SCALE GENOMIC DNA]</scope>
    <source>
        <strain evidence="1">BSI-1</strain>
    </source>
</reference>
<comment type="caution">
    <text evidence="1">The sequence shown here is derived from an EMBL/GenBank/DDBJ whole genome shotgun (WGS) entry which is preliminary data.</text>
</comment>
<proteinExistence type="predicted"/>
<dbReference type="EMBL" id="MAYW01000020">
    <property type="protein sequence ID" value="ODS33770.1"/>
    <property type="molecule type" value="Genomic_DNA"/>
</dbReference>
<evidence type="ECO:0008006" key="3">
    <source>
        <dbReference type="Google" id="ProtNLM"/>
    </source>
</evidence>
<dbReference type="InterPro" id="IPR023198">
    <property type="entry name" value="PGP-like_dom2"/>
</dbReference>
<dbReference type="InterPro" id="IPR036412">
    <property type="entry name" value="HAD-like_sf"/>
</dbReference>
<name>A0A1E3XDV8_9BACT</name>
<dbReference type="AlphaFoldDB" id="A0A1E3XDV8"/>
<evidence type="ECO:0000313" key="1">
    <source>
        <dbReference type="EMBL" id="ODS33770.1"/>
    </source>
</evidence>
<sequence length="103" mass="12347">MKFDVDKYRFFFFDFDGVIVDSLETKAQAFGALFKDYGEEIVRKVIDYHLQNGGMSRYEKFKFYYNNFLNKKITQEIIGDLDREYSQLVVEKSRKSAVHQWSD</sequence>
<accession>A0A1E3XDV8</accession>
<dbReference type="Gene3D" id="1.10.150.240">
    <property type="entry name" value="Putative phosphatase, domain 2"/>
    <property type="match status" value="1"/>
</dbReference>
<protein>
    <recommendedName>
        <fullName evidence="3">Phosphoglycolate phosphatase</fullName>
    </recommendedName>
</protein>
<organism evidence="1 2">
    <name type="scientific">Candidatus Scalindua rubra</name>
    <dbReference type="NCBI Taxonomy" id="1872076"/>
    <lineage>
        <taxon>Bacteria</taxon>
        <taxon>Pseudomonadati</taxon>
        <taxon>Planctomycetota</taxon>
        <taxon>Candidatus Brocadiia</taxon>
        <taxon>Candidatus Brocadiales</taxon>
        <taxon>Candidatus Scalinduaceae</taxon>
        <taxon>Candidatus Scalindua</taxon>
    </lineage>
</organism>